<dbReference type="PANTHER" id="PTHR11474">
    <property type="entry name" value="TYROSINASE FAMILY MEMBER"/>
    <property type="match status" value="1"/>
</dbReference>
<keyword evidence="2" id="KW-0186">Copper</keyword>
<keyword evidence="1" id="KW-0479">Metal-binding</keyword>
<dbReference type="Pfam" id="PF00264">
    <property type="entry name" value="Tyrosinase"/>
    <property type="match status" value="1"/>
</dbReference>
<dbReference type="EMBL" id="HBHJ01001016">
    <property type="protein sequence ID" value="CAD9660776.1"/>
    <property type="molecule type" value="Transcribed_RNA"/>
</dbReference>
<dbReference type="GO" id="GO:0016491">
    <property type="term" value="F:oxidoreductase activity"/>
    <property type="evidence" value="ECO:0007669"/>
    <property type="project" value="InterPro"/>
</dbReference>
<reference evidence="4" key="1">
    <citation type="submission" date="2021-01" db="EMBL/GenBank/DDBJ databases">
        <authorList>
            <person name="Corre E."/>
            <person name="Pelletier E."/>
            <person name="Niang G."/>
            <person name="Scheremetjew M."/>
            <person name="Finn R."/>
            <person name="Kale V."/>
            <person name="Holt S."/>
            <person name="Cochrane G."/>
            <person name="Meng A."/>
            <person name="Brown T."/>
            <person name="Cohen L."/>
        </authorList>
    </citation>
    <scope>NUCLEOTIDE SEQUENCE</scope>
    <source>
        <strain evidence="4">CCMP1243</strain>
    </source>
</reference>
<gene>
    <name evidence="4" type="ORF">RMAR1173_LOCUS661</name>
</gene>
<organism evidence="4">
    <name type="scientific">Rhizochromulina marina</name>
    <dbReference type="NCBI Taxonomy" id="1034831"/>
    <lineage>
        <taxon>Eukaryota</taxon>
        <taxon>Sar</taxon>
        <taxon>Stramenopiles</taxon>
        <taxon>Ochrophyta</taxon>
        <taxon>Dictyochophyceae</taxon>
        <taxon>Rhizochromulinales</taxon>
        <taxon>Rhizochromulina</taxon>
    </lineage>
</organism>
<dbReference type="AlphaFoldDB" id="A0A7S2R4W0"/>
<evidence type="ECO:0000256" key="1">
    <source>
        <dbReference type="ARBA" id="ARBA00022723"/>
    </source>
</evidence>
<dbReference type="GO" id="GO:0046872">
    <property type="term" value="F:metal ion binding"/>
    <property type="evidence" value="ECO:0007669"/>
    <property type="project" value="UniProtKB-KW"/>
</dbReference>
<proteinExistence type="predicted"/>
<feature type="domain" description="Tyrosinase copper-binding" evidence="3">
    <location>
        <begin position="517"/>
        <end position="528"/>
    </location>
</feature>
<evidence type="ECO:0000313" key="4">
    <source>
        <dbReference type="EMBL" id="CAD9660776.1"/>
    </source>
</evidence>
<evidence type="ECO:0000256" key="2">
    <source>
        <dbReference type="ARBA" id="ARBA00023008"/>
    </source>
</evidence>
<dbReference type="InterPro" id="IPR008922">
    <property type="entry name" value="Di-copper_centre_dom_sf"/>
</dbReference>
<dbReference type="SUPFAM" id="SSF48056">
    <property type="entry name" value="Di-copper centre-containing domain"/>
    <property type="match status" value="2"/>
</dbReference>
<evidence type="ECO:0000259" key="3">
    <source>
        <dbReference type="PROSITE" id="PS00498"/>
    </source>
</evidence>
<dbReference type="PANTHER" id="PTHR11474:SF126">
    <property type="entry name" value="TYROSINASE-LIKE PROTEIN TYR-1-RELATED"/>
    <property type="match status" value="1"/>
</dbReference>
<protein>
    <recommendedName>
        <fullName evidence="3">Tyrosinase copper-binding domain-containing protein</fullName>
    </recommendedName>
</protein>
<name>A0A7S2R4W0_9STRA</name>
<dbReference type="InterPro" id="IPR050316">
    <property type="entry name" value="Tyrosinase/Hemocyanin"/>
</dbReference>
<sequence length="643" mass="71833">MAEKRGLLDESLPASPHRTKLGVVAVASLTVLLLVGASLRSPERHQSAALSSSVPVESSSLTLDFQDDYSKTSGRVYHDYDFMKGIDGGIVAAHLVTSIRVVSDPLCSPKERCDYTFTVDDVAVEPSASDAAAADFTFTELKAFTVSVTSSSGASVSTQVMCRYIRRELRSLNPSDRQAYFDAVATVYTVHTLEGEKLYGKSYKDAGYFINYHTWMAGERGCDHLHDGMGFLTGHNAISMEFERVLHTVNPAVIIPYWDYTIDMHQVKEADEDMAVFYDSPVFRDDWFGPMGKKEDDFVVTSGAASAYLSVDPDFWQIPETERKVVNGFGLMRSPWNVADIPYLLRSNKTFGFYSGYSSGPKCGEFYSAMKYDDLYTFTKFAQANCHGSIHTIIGGVFNSNYRHWAKKHGWKEQYASAAGLQAFGILKRLWRSGYSECPSSCSHDSSIYDCACVCTGIATNMTEAELELFISDFAGTVEFENDMHLEREFAKLVCGQDERFSVPFLGDAMNSGATADPSFWPTHPNVDRLFQWRRLQGFTSVDTWVTGGSSSSNYWGGGTESECWGHNPDDVMIWRSLFIGDEGDDTYYTVKELFHKMNPHLGTLTYVFDKFEWPHCEDEGYPLDLIGNSTADDDGSSWSRKL</sequence>
<dbReference type="PROSITE" id="PS00498">
    <property type="entry name" value="TYROSINASE_2"/>
    <property type="match status" value="1"/>
</dbReference>
<accession>A0A7S2R4W0</accession>
<dbReference type="Gene3D" id="1.10.1280.10">
    <property type="entry name" value="Di-copper center containing domain from catechol oxidase"/>
    <property type="match status" value="1"/>
</dbReference>
<dbReference type="InterPro" id="IPR002227">
    <property type="entry name" value="Tyrosinase_Cu-bd"/>
</dbReference>